<dbReference type="InterPro" id="IPR001478">
    <property type="entry name" value="PDZ"/>
</dbReference>
<feature type="domain" description="PDZ" evidence="6">
    <location>
        <begin position="626"/>
        <end position="708"/>
    </location>
</feature>
<keyword evidence="8" id="KW-1185">Reference proteome</keyword>
<dbReference type="PANTHER" id="PTHR46227">
    <property type="entry name" value="GLUTAMATE RECEPTOR-INTERACTING PROTEIN GRIP"/>
    <property type="match status" value="1"/>
</dbReference>
<dbReference type="PROSITE" id="PS50106">
    <property type="entry name" value="PDZ"/>
    <property type="match status" value="7"/>
</dbReference>
<protein>
    <submittedName>
        <fullName evidence="7">Glutamate receptor interacting protein 1</fullName>
    </submittedName>
</protein>
<dbReference type="FunFam" id="2.30.42.10:FF:000034">
    <property type="entry name" value="Glutamate receptor interacting protein 1"/>
    <property type="match status" value="1"/>
</dbReference>
<sequence length="1026" mass="110990">MQKIRRRFLISAQWLLAGGRGLASEVCGGLSQYGCFSFPDEGPYSKSSHRQVDGSLSLRRQSIPEELRGTSLVELLKKEGCTLGLTVSGGVDKDGRPRVSNLRQGGIAARSDQLCIGDYIKSVNGINLAKFRHDEIISLLKNVGERVVLEVEYELPPASVQGSGVMFKNVEVTLHKEGNTFGFVVRGGTHEDRSKSRPVVITNIRPGGPADREGTVRPGDRLLSVDGIRLQGCSHAEALSILKQCGQEATLLVEYDVSVMDSIASASGPLLVEVAKPAGSSLGVVLSTSMYCNKQVIVIDKVKPASIADRCGALHAGDHILSVDGTSMEYCSLPEATQLLANACENVKMEILPHHQTPMALKTTEHALSSTFSPSSMSAYSLSSLSLGTLPRSMPPNSPRTNTMRRKLHRKDHKSSLSLASSTLGLSGQVVHTETTEVTLVSDSIMGFGIQLQGGPCPTLFMVDLSLLGILQIGDRVLAVNGVPTEDSSLEETNQMLRNSAVGSRVTLEIEFDVAESVIPSSGTFHVKLPKKPGVELGITISAPSSRRPGDVLIISDIKKGSMAHRTGTLEVGDKLLSIDNIRLETCSMEDAVQILQRCEEVVKLKIRKDEDNSDEQENSGTIIYTVELKRYGGPLGITISGTEEPFDPIIISSLTKGGLAERTGAIHVGDRILAINSRSLKGKPLSEAIHLLQAAGESVTLRIKKQGERECPRPLSSDMEDDVQVMGNLGKLSDSYSATLPSVDSAVESWDSSTIDTAISGQGEDCGTDRRNTHTLSSMSPVSSQKDMSHERTVPDQEESFWSQALEDLETCGQSGILRELEASMAGSTLSLNEGPPPRSHLGRQASLQERSPNRAQYGQYTHYNQGSRSHTLPTHPGHKPFSMRKTKQDVNDVSPMPVELHKVTLYKEAGAEDFGFSVSDGILEKGVYVSNIRPSGPAHLGGLKAYDRLLQVNHVRTRDFDCCLVSPLIAESDDKLELVISRNLRASPSCTELNQATEGLLDWTEPVQNHRATEIEARDTSQTL</sequence>
<dbReference type="CDD" id="cd06683">
    <property type="entry name" value="PDZ6_GRIP1-2-like"/>
    <property type="match status" value="1"/>
</dbReference>
<dbReference type="Pfam" id="PF17820">
    <property type="entry name" value="PDZ_6"/>
    <property type="match status" value="1"/>
</dbReference>
<evidence type="ECO:0000256" key="2">
    <source>
        <dbReference type="ARBA" id="ARBA00022490"/>
    </source>
</evidence>
<feature type="chain" id="PRO_5017465698" evidence="5">
    <location>
        <begin position="24"/>
        <end position="1026"/>
    </location>
</feature>
<dbReference type="CDD" id="cd06684">
    <property type="entry name" value="PDZ3_GRIP1-2-like"/>
    <property type="match status" value="1"/>
</dbReference>
<feature type="domain" description="PDZ" evidence="6">
    <location>
        <begin position="526"/>
        <end position="611"/>
    </location>
</feature>
<proteinExistence type="predicted"/>
<dbReference type="CDD" id="cd06685">
    <property type="entry name" value="PDZ7_GRIP1-2-like"/>
    <property type="match status" value="1"/>
</dbReference>
<evidence type="ECO:0000313" key="8">
    <source>
        <dbReference type="Proteomes" id="UP000261540"/>
    </source>
</evidence>
<dbReference type="GeneTree" id="ENSGT00940000158692"/>
<feature type="compositionally biased region" description="Basic residues" evidence="4">
    <location>
        <begin position="878"/>
        <end position="887"/>
    </location>
</feature>
<dbReference type="InterPro" id="IPR041489">
    <property type="entry name" value="PDZ_6"/>
</dbReference>
<evidence type="ECO:0000259" key="6">
    <source>
        <dbReference type="PROSITE" id="PS50106"/>
    </source>
</evidence>
<feature type="domain" description="PDZ" evidence="6">
    <location>
        <begin position="904"/>
        <end position="986"/>
    </location>
</feature>
<dbReference type="PANTHER" id="PTHR46227:SF3">
    <property type="entry name" value="GLUTAMATE RECEPTOR-INTERACTING PROTEIN 1"/>
    <property type="match status" value="1"/>
</dbReference>
<evidence type="ECO:0000256" key="5">
    <source>
        <dbReference type="SAM" id="SignalP"/>
    </source>
</evidence>
<evidence type="ECO:0000256" key="3">
    <source>
        <dbReference type="ARBA" id="ARBA00022737"/>
    </source>
</evidence>
<dbReference type="Pfam" id="PF00595">
    <property type="entry name" value="PDZ"/>
    <property type="match status" value="6"/>
</dbReference>
<feature type="domain" description="PDZ" evidence="6">
    <location>
        <begin position="271"/>
        <end position="355"/>
    </location>
</feature>
<comment type="subcellular location">
    <subcellularLocation>
        <location evidence="1">Cytoplasm</location>
    </subcellularLocation>
</comment>
<feature type="region of interest" description="Disordered" evidence="4">
    <location>
        <begin position="865"/>
        <end position="891"/>
    </location>
</feature>
<dbReference type="AlphaFoldDB" id="A0A3B3R1A4"/>
<evidence type="ECO:0000256" key="4">
    <source>
        <dbReference type="SAM" id="MobiDB-lite"/>
    </source>
</evidence>
<keyword evidence="2" id="KW-0963">Cytoplasm</keyword>
<feature type="compositionally biased region" description="Basic residues" evidence="4">
    <location>
        <begin position="403"/>
        <end position="412"/>
    </location>
</feature>
<feature type="region of interest" description="Disordered" evidence="4">
    <location>
        <begin position="829"/>
        <end position="853"/>
    </location>
</feature>
<feature type="region of interest" description="Disordered" evidence="4">
    <location>
        <begin position="390"/>
        <end position="412"/>
    </location>
</feature>
<feature type="domain" description="PDZ" evidence="6">
    <location>
        <begin position="437"/>
        <end position="500"/>
    </location>
</feature>
<evidence type="ECO:0000313" key="7">
    <source>
        <dbReference type="Ensembl" id="ENSPKIP00000011680.1"/>
    </source>
</evidence>
<dbReference type="Proteomes" id="UP000261540">
    <property type="component" value="Unplaced"/>
</dbReference>
<dbReference type="FunFam" id="2.30.42.10:FF:000025">
    <property type="entry name" value="Glutamate receptor interacting protein 1"/>
    <property type="match status" value="1"/>
</dbReference>
<dbReference type="FunFam" id="2.30.42.10:FF:000035">
    <property type="entry name" value="Glutamate receptor interacting protein 1"/>
    <property type="match status" value="1"/>
</dbReference>
<reference evidence="7" key="2">
    <citation type="submission" date="2025-09" db="UniProtKB">
        <authorList>
            <consortium name="Ensembl"/>
        </authorList>
    </citation>
    <scope>IDENTIFICATION</scope>
</reference>
<dbReference type="Ensembl" id="ENSPKIT00000023629.1">
    <property type="protein sequence ID" value="ENSPKIP00000011680.1"/>
    <property type="gene ID" value="ENSPKIG00000018460.1"/>
</dbReference>
<dbReference type="CDD" id="cd06681">
    <property type="entry name" value="PDZ2_GRIP1-2-like"/>
    <property type="match status" value="1"/>
</dbReference>
<organism evidence="7 8">
    <name type="scientific">Paramormyrops kingsleyae</name>
    <dbReference type="NCBI Taxonomy" id="1676925"/>
    <lineage>
        <taxon>Eukaryota</taxon>
        <taxon>Metazoa</taxon>
        <taxon>Chordata</taxon>
        <taxon>Craniata</taxon>
        <taxon>Vertebrata</taxon>
        <taxon>Euteleostomi</taxon>
        <taxon>Actinopterygii</taxon>
        <taxon>Neopterygii</taxon>
        <taxon>Teleostei</taxon>
        <taxon>Osteoglossocephala</taxon>
        <taxon>Osteoglossomorpha</taxon>
        <taxon>Osteoglossiformes</taxon>
        <taxon>Mormyridae</taxon>
        <taxon>Paramormyrops</taxon>
    </lineage>
</organism>
<dbReference type="CDD" id="cd06687">
    <property type="entry name" value="PDZ1_GRIP1-2-like"/>
    <property type="match status" value="1"/>
</dbReference>
<dbReference type="InterPro" id="IPR043545">
    <property type="entry name" value="GRIP1/2"/>
</dbReference>
<dbReference type="InterPro" id="IPR036034">
    <property type="entry name" value="PDZ_sf"/>
</dbReference>
<feature type="domain" description="PDZ" evidence="6">
    <location>
        <begin position="72"/>
        <end position="155"/>
    </location>
</feature>
<feature type="compositionally biased region" description="Polar residues" evidence="4">
    <location>
        <begin position="775"/>
        <end position="787"/>
    </location>
</feature>
<dbReference type="Gene3D" id="2.30.42.10">
    <property type="match status" value="7"/>
</dbReference>
<feature type="domain" description="PDZ" evidence="6">
    <location>
        <begin position="171"/>
        <end position="257"/>
    </location>
</feature>
<evidence type="ECO:0000256" key="1">
    <source>
        <dbReference type="ARBA" id="ARBA00004496"/>
    </source>
</evidence>
<reference evidence="7" key="1">
    <citation type="submission" date="2025-08" db="UniProtKB">
        <authorList>
            <consortium name="Ensembl"/>
        </authorList>
    </citation>
    <scope>IDENTIFICATION</scope>
</reference>
<accession>A0A3B3R1A4</accession>
<dbReference type="GO" id="GO:0098887">
    <property type="term" value="P:neurotransmitter receptor transport, endosome to postsynaptic membrane"/>
    <property type="evidence" value="ECO:0007669"/>
    <property type="project" value="TreeGrafter"/>
</dbReference>
<dbReference type="FunFam" id="2.30.42.10:FF:000031">
    <property type="entry name" value="Glutamate receptor interacting protein 1"/>
    <property type="match status" value="1"/>
</dbReference>
<dbReference type="SMART" id="SM00228">
    <property type="entry name" value="PDZ"/>
    <property type="match status" value="7"/>
</dbReference>
<dbReference type="SUPFAM" id="SSF50156">
    <property type="entry name" value="PDZ domain-like"/>
    <property type="match status" value="7"/>
</dbReference>
<feature type="compositionally biased region" description="Polar residues" evidence="4">
    <location>
        <begin position="865"/>
        <end position="874"/>
    </location>
</feature>
<dbReference type="GO" id="GO:0005737">
    <property type="term" value="C:cytoplasm"/>
    <property type="evidence" value="ECO:0007669"/>
    <property type="project" value="UniProtKB-SubCell"/>
</dbReference>
<keyword evidence="3" id="KW-0677">Repeat</keyword>
<dbReference type="FunFam" id="2.30.42.10:FF:000023">
    <property type="entry name" value="Glutamate receptor interacting protein 1"/>
    <property type="match status" value="1"/>
</dbReference>
<feature type="region of interest" description="Disordered" evidence="4">
    <location>
        <begin position="759"/>
        <end position="800"/>
    </location>
</feature>
<feature type="signal peptide" evidence="5">
    <location>
        <begin position="1"/>
        <end position="23"/>
    </location>
</feature>
<keyword evidence="5" id="KW-0732">Signal</keyword>
<dbReference type="FunFam" id="2.30.42.10:FF:000021">
    <property type="entry name" value="Glutamate receptor interacting protein 1"/>
    <property type="match status" value="1"/>
</dbReference>
<name>A0A3B3R1A4_9TELE</name>
<dbReference type="CDD" id="cd06682">
    <property type="entry name" value="PDZ5_GRIP1-2-like"/>
    <property type="match status" value="1"/>
</dbReference>